<protein>
    <submittedName>
        <fullName evidence="4">Transcriptional regulator</fullName>
    </submittedName>
</protein>
<evidence type="ECO:0000256" key="2">
    <source>
        <dbReference type="SAM" id="Coils"/>
    </source>
</evidence>
<dbReference type="InterPro" id="IPR000551">
    <property type="entry name" value="MerR-type_HTH_dom"/>
</dbReference>
<accession>A0AA37UHV4</accession>
<feature type="domain" description="HTH merR-type" evidence="3">
    <location>
        <begin position="10"/>
        <end position="79"/>
    </location>
</feature>
<evidence type="ECO:0000256" key="1">
    <source>
        <dbReference type="ARBA" id="ARBA00023125"/>
    </source>
</evidence>
<dbReference type="InterPro" id="IPR047057">
    <property type="entry name" value="MerR_fam"/>
</dbReference>
<dbReference type="CDD" id="cd00592">
    <property type="entry name" value="HTH_MerR-like"/>
    <property type="match status" value="1"/>
</dbReference>
<dbReference type="PANTHER" id="PTHR30204">
    <property type="entry name" value="REDOX-CYCLING DRUG-SENSING TRANSCRIPTIONAL ACTIVATOR SOXR"/>
    <property type="match status" value="1"/>
</dbReference>
<evidence type="ECO:0000313" key="4">
    <source>
        <dbReference type="EMBL" id="GMA27462.1"/>
    </source>
</evidence>
<comment type="caution">
    <text evidence="4">The sequence shown here is derived from an EMBL/GenBank/DDBJ whole genome shotgun (WGS) entry which is preliminary data.</text>
</comment>
<organism evidence="4 5">
    <name type="scientific">Arenivirga flava</name>
    <dbReference type="NCBI Taxonomy" id="1930060"/>
    <lineage>
        <taxon>Bacteria</taxon>
        <taxon>Bacillati</taxon>
        <taxon>Actinomycetota</taxon>
        <taxon>Actinomycetes</taxon>
        <taxon>Micrococcales</taxon>
        <taxon>Microbacteriaceae</taxon>
        <taxon>Arenivirga</taxon>
    </lineage>
</organism>
<dbReference type="PROSITE" id="PS50937">
    <property type="entry name" value="HTH_MERR_2"/>
    <property type="match status" value="1"/>
</dbReference>
<dbReference type="PANTHER" id="PTHR30204:SF93">
    <property type="entry name" value="HTH MERR-TYPE DOMAIN-CONTAINING PROTEIN"/>
    <property type="match status" value="1"/>
</dbReference>
<dbReference type="InterPro" id="IPR009061">
    <property type="entry name" value="DNA-bd_dom_put_sf"/>
</dbReference>
<dbReference type="Proteomes" id="UP001157160">
    <property type="component" value="Unassembled WGS sequence"/>
</dbReference>
<dbReference type="AlphaFoldDB" id="A0AA37UHV4"/>
<name>A0AA37UHV4_9MICO</name>
<sequence>MHPSLIPPRLVRIGDAAAFVGTTPRAIRHYHAIGLMPEPERGADGRRRYGYEELIRLLWVRRMADAGVALESIRDAAAADDLAATLERLGRSLAAQEAELRRQRSAVERMRARGARLGLLSDLVAERLEGLPEGSIREADLDGLLVMERIFGPVGAAANASRTVAMATDPALREESDRVETAEGALDDTVPVDDPRVAQAAAQRHAFETRLLDVIERSGIAAQEQALIDAWEAEHPDDAGEPSERVMSAVEAVGKTPYDLSPARVRCMELVEELAAR</sequence>
<dbReference type="Pfam" id="PF00376">
    <property type="entry name" value="MerR"/>
    <property type="match status" value="1"/>
</dbReference>
<keyword evidence="1" id="KW-0238">DNA-binding</keyword>
<evidence type="ECO:0000313" key="5">
    <source>
        <dbReference type="Proteomes" id="UP001157160"/>
    </source>
</evidence>
<keyword evidence="5" id="KW-1185">Reference proteome</keyword>
<dbReference type="EMBL" id="BSUL01000001">
    <property type="protein sequence ID" value="GMA27462.1"/>
    <property type="molecule type" value="Genomic_DNA"/>
</dbReference>
<dbReference type="Gene3D" id="1.10.1660.10">
    <property type="match status" value="1"/>
</dbReference>
<feature type="coiled-coil region" evidence="2">
    <location>
        <begin position="79"/>
        <end position="113"/>
    </location>
</feature>
<dbReference type="SMART" id="SM00422">
    <property type="entry name" value="HTH_MERR"/>
    <property type="match status" value="1"/>
</dbReference>
<evidence type="ECO:0000259" key="3">
    <source>
        <dbReference type="PROSITE" id="PS50937"/>
    </source>
</evidence>
<proteinExistence type="predicted"/>
<keyword evidence="2" id="KW-0175">Coiled coil</keyword>
<dbReference type="GO" id="GO:0003677">
    <property type="term" value="F:DNA binding"/>
    <property type="evidence" value="ECO:0007669"/>
    <property type="project" value="UniProtKB-KW"/>
</dbReference>
<gene>
    <name evidence="4" type="ORF">GCM10025874_07150</name>
</gene>
<dbReference type="RefSeq" id="WP_284230084.1">
    <property type="nucleotide sequence ID" value="NZ_BSUL01000001.1"/>
</dbReference>
<dbReference type="GO" id="GO:0003700">
    <property type="term" value="F:DNA-binding transcription factor activity"/>
    <property type="evidence" value="ECO:0007669"/>
    <property type="project" value="InterPro"/>
</dbReference>
<reference evidence="4 5" key="1">
    <citation type="journal article" date="2014" name="Int. J. Syst. Evol. Microbiol.">
        <title>Complete genome sequence of Corynebacterium casei LMG S-19264T (=DSM 44701T), isolated from a smear-ripened cheese.</title>
        <authorList>
            <consortium name="US DOE Joint Genome Institute (JGI-PGF)"/>
            <person name="Walter F."/>
            <person name="Albersmeier A."/>
            <person name="Kalinowski J."/>
            <person name="Ruckert C."/>
        </authorList>
    </citation>
    <scope>NUCLEOTIDE SEQUENCE [LARGE SCALE GENOMIC DNA]</scope>
    <source>
        <strain evidence="4 5">NBRC 112289</strain>
    </source>
</reference>
<dbReference type="SUPFAM" id="SSF46955">
    <property type="entry name" value="Putative DNA-binding domain"/>
    <property type="match status" value="1"/>
</dbReference>